<dbReference type="Pfam" id="PF01381">
    <property type="entry name" value="HTH_3"/>
    <property type="match status" value="2"/>
</dbReference>
<dbReference type="InterPro" id="IPR001387">
    <property type="entry name" value="Cro/C1-type_HTH"/>
</dbReference>
<keyword evidence="1" id="KW-0238">DNA-binding</keyword>
<gene>
    <name evidence="3" type="ordered locus">Srot_2578</name>
</gene>
<sequence>MSRRVLRGFDPQAFRRARLAYRRKGISPQDLGRLSDVGESTIWAWENGTRAPNIDTLARAAAVLGVPLSRIVRIPPRKRTLADLRNLAGFTQPQLAKAVGMTTTALSKLERAETHLTAARAQALAPLLAVSTEEVHAAWQRARDRPPGTPA</sequence>
<evidence type="ECO:0000313" key="3">
    <source>
        <dbReference type="EMBL" id="ADG99014.1"/>
    </source>
</evidence>
<dbReference type="SUPFAM" id="SSF47413">
    <property type="entry name" value="lambda repressor-like DNA-binding domains"/>
    <property type="match status" value="2"/>
</dbReference>
<dbReference type="GO" id="GO:0005829">
    <property type="term" value="C:cytosol"/>
    <property type="evidence" value="ECO:0007669"/>
    <property type="project" value="TreeGrafter"/>
</dbReference>
<dbReference type="InterPro" id="IPR050807">
    <property type="entry name" value="TransReg_Diox_bact_type"/>
</dbReference>
<dbReference type="GO" id="GO:0003700">
    <property type="term" value="F:DNA-binding transcription factor activity"/>
    <property type="evidence" value="ECO:0007669"/>
    <property type="project" value="TreeGrafter"/>
</dbReference>
<evidence type="ECO:0000256" key="1">
    <source>
        <dbReference type="ARBA" id="ARBA00023125"/>
    </source>
</evidence>
<dbReference type="AlphaFoldDB" id="D6ZC45"/>
<dbReference type="SMART" id="SM00530">
    <property type="entry name" value="HTH_XRE"/>
    <property type="match status" value="2"/>
</dbReference>
<feature type="domain" description="HTH cro/C1-type" evidence="2">
    <location>
        <begin position="23"/>
        <end position="71"/>
    </location>
</feature>
<dbReference type="eggNOG" id="COG1396">
    <property type="taxonomic scope" value="Bacteria"/>
</dbReference>
<dbReference type="PROSITE" id="PS50943">
    <property type="entry name" value="HTH_CROC1"/>
    <property type="match status" value="2"/>
</dbReference>
<proteinExistence type="predicted"/>
<evidence type="ECO:0000259" key="2">
    <source>
        <dbReference type="PROSITE" id="PS50943"/>
    </source>
</evidence>
<protein>
    <submittedName>
        <fullName evidence="3">Transcriptional regulator, XRE family</fullName>
    </submittedName>
</protein>
<evidence type="ECO:0000313" key="4">
    <source>
        <dbReference type="Proteomes" id="UP000002247"/>
    </source>
</evidence>
<reference evidence="3 4" key="1">
    <citation type="journal article" date="2010" name="Stand. Genomic Sci.">
        <title>Complete genome sequence of Segniliparus rotundus type strain (CDC 1076).</title>
        <authorList>
            <person name="Sikorski J."/>
            <person name="Lapidus A."/>
            <person name="Copeland A."/>
            <person name="Misra M."/>
            <person name="Glavina Del Rio T."/>
            <person name="Nolan M."/>
            <person name="Lucas S."/>
            <person name="Chen F."/>
            <person name="Tice H."/>
            <person name="Cheng J.F."/>
            <person name="Jando M."/>
            <person name="Schneider S."/>
            <person name="Bruce D."/>
            <person name="Goodwin L."/>
            <person name="Pitluck S."/>
            <person name="Liolios K."/>
            <person name="Mikhailova N."/>
            <person name="Pati A."/>
            <person name="Ivanova N."/>
            <person name="Mavromatis K."/>
            <person name="Chen A."/>
            <person name="Palaniappan K."/>
            <person name="Chertkov O."/>
            <person name="Land M."/>
            <person name="Hauser L."/>
            <person name="Chang Y.J."/>
            <person name="Jeffries C.D."/>
            <person name="Brettin T."/>
            <person name="Detter J.C."/>
            <person name="Han C."/>
            <person name="Rohde M."/>
            <person name="Goker M."/>
            <person name="Bristow J."/>
            <person name="Eisen J.A."/>
            <person name="Markowitz V."/>
            <person name="Hugenholtz P."/>
            <person name="Kyrpides N.C."/>
            <person name="Klenk H.P."/>
        </authorList>
    </citation>
    <scope>NUCLEOTIDE SEQUENCE [LARGE SCALE GENOMIC DNA]</scope>
    <source>
        <strain evidence="4">ATCC BAA-972 / CDC 1076 / CIP 108378 / DSM 44985 / JCM 13578</strain>
    </source>
</reference>
<feature type="domain" description="HTH cro/C1-type" evidence="2">
    <location>
        <begin position="81"/>
        <end position="135"/>
    </location>
</feature>
<dbReference type="OrthoDB" id="4724865at2"/>
<dbReference type="Gene3D" id="1.10.260.40">
    <property type="entry name" value="lambda repressor-like DNA-binding domains"/>
    <property type="match status" value="2"/>
</dbReference>
<dbReference type="CDD" id="cd00093">
    <property type="entry name" value="HTH_XRE"/>
    <property type="match status" value="2"/>
</dbReference>
<dbReference type="Proteomes" id="UP000002247">
    <property type="component" value="Chromosome"/>
</dbReference>
<dbReference type="PANTHER" id="PTHR46797">
    <property type="entry name" value="HTH-TYPE TRANSCRIPTIONAL REGULATOR"/>
    <property type="match status" value="1"/>
</dbReference>
<dbReference type="EMBL" id="CP001958">
    <property type="protein sequence ID" value="ADG99014.1"/>
    <property type="molecule type" value="Genomic_DNA"/>
</dbReference>
<name>D6ZC45_SEGRD</name>
<organism evidence="3 4">
    <name type="scientific">Segniliparus rotundus (strain ATCC BAA-972 / CDC 1076 / CIP 108378 / DSM 44985 / JCM 13578)</name>
    <dbReference type="NCBI Taxonomy" id="640132"/>
    <lineage>
        <taxon>Bacteria</taxon>
        <taxon>Bacillati</taxon>
        <taxon>Actinomycetota</taxon>
        <taxon>Actinomycetes</taxon>
        <taxon>Mycobacteriales</taxon>
        <taxon>Segniliparaceae</taxon>
        <taxon>Segniliparus</taxon>
    </lineage>
</organism>
<accession>D6ZC45</accession>
<dbReference type="HOGENOM" id="CLU_118112_0_0_11"/>
<dbReference type="RefSeq" id="WP_013139463.1">
    <property type="nucleotide sequence ID" value="NC_014168.1"/>
</dbReference>
<dbReference type="PANTHER" id="PTHR46797:SF1">
    <property type="entry name" value="METHYLPHOSPHONATE SYNTHASE"/>
    <property type="match status" value="1"/>
</dbReference>
<dbReference type="InterPro" id="IPR010982">
    <property type="entry name" value="Lambda_DNA-bd_dom_sf"/>
</dbReference>
<dbReference type="GO" id="GO:0003677">
    <property type="term" value="F:DNA binding"/>
    <property type="evidence" value="ECO:0007669"/>
    <property type="project" value="UniProtKB-KW"/>
</dbReference>
<dbReference type="KEGG" id="srt:Srot_2578"/>
<keyword evidence="4" id="KW-1185">Reference proteome</keyword>